<evidence type="ECO:0000256" key="4">
    <source>
        <dbReference type="SAM" id="MobiDB-lite"/>
    </source>
</evidence>
<dbReference type="PROSITE" id="PS50082">
    <property type="entry name" value="WD_REPEATS_2"/>
    <property type="match status" value="1"/>
</dbReference>
<dbReference type="Proteomes" id="UP001146793">
    <property type="component" value="Unassembled WGS sequence"/>
</dbReference>
<evidence type="ECO:0000256" key="3">
    <source>
        <dbReference type="PROSITE-ProRule" id="PRU00221"/>
    </source>
</evidence>
<dbReference type="GO" id="GO:0016020">
    <property type="term" value="C:membrane"/>
    <property type="evidence" value="ECO:0007669"/>
    <property type="project" value="TreeGrafter"/>
</dbReference>
<dbReference type="PROSITE" id="PS50197">
    <property type="entry name" value="BEACH"/>
    <property type="match status" value="1"/>
</dbReference>
<feature type="region of interest" description="Disordered" evidence="4">
    <location>
        <begin position="881"/>
        <end position="991"/>
    </location>
</feature>
<dbReference type="InterPro" id="IPR046851">
    <property type="entry name" value="NBCH_WD40"/>
</dbReference>
<dbReference type="Gene3D" id="2.30.29.30">
    <property type="entry name" value="Pleckstrin-homology domain (PH domain)/Phosphotyrosine-binding domain (PTB)"/>
    <property type="match status" value="1"/>
</dbReference>
<dbReference type="GO" id="GO:0019901">
    <property type="term" value="F:protein kinase binding"/>
    <property type="evidence" value="ECO:0007669"/>
    <property type="project" value="TreeGrafter"/>
</dbReference>
<feature type="compositionally biased region" description="Basic and acidic residues" evidence="4">
    <location>
        <begin position="978"/>
        <end position="991"/>
    </location>
</feature>
<dbReference type="GO" id="GO:0008104">
    <property type="term" value="P:intracellular protein localization"/>
    <property type="evidence" value="ECO:0007669"/>
    <property type="project" value="TreeGrafter"/>
</dbReference>
<dbReference type="EMBL" id="JANTQA010000072">
    <property type="protein sequence ID" value="KAJ3424666.1"/>
    <property type="molecule type" value="Genomic_DNA"/>
</dbReference>
<dbReference type="InterPro" id="IPR000409">
    <property type="entry name" value="BEACH_dom"/>
</dbReference>
<dbReference type="SUPFAM" id="SSF50729">
    <property type="entry name" value="PH domain-like"/>
    <property type="match status" value="1"/>
</dbReference>
<keyword evidence="2" id="KW-0677">Repeat</keyword>
<dbReference type="Gene3D" id="1.10.1540.10">
    <property type="entry name" value="BEACH domain"/>
    <property type="match status" value="1"/>
</dbReference>
<feature type="compositionally biased region" description="Basic and acidic residues" evidence="4">
    <location>
        <begin position="896"/>
        <end position="918"/>
    </location>
</feature>
<comment type="caution">
    <text evidence="7">The sequence shown here is derived from an EMBL/GenBank/DDBJ whole genome shotgun (WGS) entry which is preliminary data.</text>
</comment>
<evidence type="ECO:0000259" key="5">
    <source>
        <dbReference type="PROSITE" id="PS50197"/>
    </source>
</evidence>
<dbReference type="PANTHER" id="PTHR13743:SF112">
    <property type="entry name" value="BEACH DOMAIN-CONTAINING PROTEIN"/>
    <property type="match status" value="1"/>
</dbReference>
<dbReference type="SMART" id="SM00320">
    <property type="entry name" value="WD40"/>
    <property type="match status" value="3"/>
</dbReference>
<dbReference type="SUPFAM" id="SSF81837">
    <property type="entry name" value="BEACH domain"/>
    <property type="match status" value="1"/>
</dbReference>
<gene>
    <name evidence="7" type="ORF">M0812_29389</name>
</gene>
<dbReference type="PROSITE" id="PS50294">
    <property type="entry name" value="WD_REPEATS_REGION"/>
    <property type="match status" value="1"/>
</dbReference>
<dbReference type="InterPro" id="IPR001680">
    <property type="entry name" value="WD40_rpt"/>
</dbReference>
<evidence type="ECO:0000256" key="2">
    <source>
        <dbReference type="ARBA" id="ARBA00022737"/>
    </source>
</evidence>
<proteinExistence type="predicted"/>
<sequence>MLIFNLFKYYINLNHNTDLINTDEGDDNNYDDIKSNNEDIDMEDNRNNQNEINIDKLNNNFKIANLVSLIKAIFVKYYPFLKKNLKDENNQKILTKDKQSSKLLSSTHLEIYSLINTPSWKFAIEKNFLPIYNYFEKNILDLSINFGELLIKNLNELIFKLEKNTIQEKVENEKNQHQTKKHLNGLIKKLKYKYELRNQYIQNSKKHSKFLWKLTLIKLDNERAIWGNSFIDYNNNTENNEQRENIEIKDENNLNGNKNENNNKNEKENEKNKKKIKRIYWKIDYSEDYLRRRKRLRRNYHFNPHLDAIIRRDERIIKKSDKLINEFNSQILEQKKQNWNLISKILTIQSKDEEDIEINQENDFLIEDQFEELNKKKKFLMDVDCQLILPCGSVNGTLEISKSYLHFFSIQLQNDDDDDNDNNNSSSSSNNNNDNDSDSKNNNETEERIWELNSIIKMKKISFRLQRSAIEFFLDDNRNFLLNFEKKSINKVFKFIVGLKPKKLKNSQILFKHPKVLIKKSQITKKWLNREISNFEYLMKLNFIAGRTYNDLSQYPVFPWVLCNYDSETLDLNDPKNYRDLSKPIGALNPKRFVMFNDMYESLQDEEGDIPPFFYGSHYLNAASVLYYLLRIEPFTTWGIDLHGGKFDNPDRNFGSISQTWKNCLNLSADVKELIPEFYYFPEFLENSNDFDLGKLHNGKILNDVKLPPWAKNSPEEFTRIMREALESDYVSDHLHEWIDLIFGYKQRGEEAFKAKNVFYYLTYEGAVDFDLIENQVQKQGIIDQINNFGQCCSQLFTKPHPKRISKDKLNIKEKYIPKAGKVAHFQNFKFNKTPLYYICNFNSDQIISLDKEGNFTISNLIINKTILSNQQKKKKNEKLINDENNEIGNEAIDNQQKKDNINNDDNIESKKNDNNDNKDDDGNDENKKEKEKEKEQENENENENQKENENEKENEKEKENKNNNHEKNSQELINNGKENKKNKNKDKEGMKNKIQINFQLTFGLKKKIGCPFANKMKIFSNCFFLIKSSKCFISSGYFDNSFKIINAESGNLIQSISVHKDAVTTISFENNILVTGSRDTTVIVWEFLPKLNKVNNTPKQILYGHDDEVNCVDINYKHDLIISSSSDGTCIMNSIGSGQYIRTIYPKNSKNITFCKVLPNGMILLYSQIQKLVWMYSINGKLLSHQSSQSVWRDWKISKNGQVLVTIGVPETIQIWLIKPNNLLKVNAINTEGIPNSIELIEKNNIFIVGFEDGNFLAGVMP</sequence>
<dbReference type="InterPro" id="IPR011993">
    <property type="entry name" value="PH-like_dom_sf"/>
</dbReference>
<accession>A0AAV7Y486</accession>
<dbReference type="FunFam" id="1.10.1540.10:FF:000001">
    <property type="entry name" value="neurobeachin isoform X1"/>
    <property type="match status" value="1"/>
</dbReference>
<dbReference type="Gene3D" id="2.130.10.10">
    <property type="entry name" value="YVTN repeat-like/Quinoprotein amine dehydrogenase"/>
    <property type="match status" value="1"/>
</dbReference>
<name>A0AAV7Y486_9EUKA</name>
<feature type="compositionally biased region" description="Basic and acidic residues" evidence="4">
    <location>
        <begin position="261"/>
        <end position="271"/>
    </location>
</feature>
<feature type="domain" description="BEACH" evidence="5">
    <location>
        <begin position="512"/>
        <end position="804"/>
    </location>
</feature>
<evidence type="ECO:0000256" key="1">
    <source>
        <dbReference type="ARBA" id="ARBA00022574"/>
    </source>
</evidence>
<dbReference type="InterPro" id="IPR015943">
    <property type="entry name" value="WD40/YVTN_repeat-like_dom_sf"/>
</dbReference>
<dbReference type="SMART" id="SM01026">
    <property type="entry name" value="Beach"/>
    <property type="match status" value="1"/>
</dbReference>
<dbReference type="AlphaFoldDB" id="A0AAV7Y486"/>
<organism evidence="7 8">
    <name type="scientific">Anaeramoeba flamelloides</name>
    <dbReference type="NCBI Taxonomy" id="1746091"/>
    <lineage>
        <taxon>Eukaryota</taxon>
        <taxon>Metamonada</taxon>
        <taxon>Anaeramoebidae</taxon>
        <taxon>Anaeramoeba</taxon>
    </lineage>
</organism>
<dbReference type="InterPro" id="IPR036322">
    <property type="entry name" value="WD40_repeat_dom_sf"/>
</dbReference>
<evidence type="ECO:0000313" key="7">
    <source>
        <dbReference type="EMBL" id="KAJ3424666.1"/>
    </source>
</evidence>
<dbReference type="Pfam" id="PF20426">
    <property type="entry name" value="NBCH_WD40"/>
    <property type="match status" value="1"/>
</dbReference>
<dbReference type="CDD" id="cd06071">
    <property type="entry name" value="Beach"/>
    <property type="match status" value="1"/>
</dbReference>
<dbReference type="PANTHER" id="PTHR13743">
    <property type="entry name" value="BEIGE/BEACH-RELATED"/>
    <property type="match status" value="1"/>
</dbReference>
<keyword evidence="1 3" id="KW-0853">WD repeat</keyword>
<feature type="region of interest" description="Disordered" evidence="4">
    <location>
        <begin position="245"/>
        <end position="271"/>
    </location>
</feature>
<evidence type="ECO:0000313" key="8">
    <source>
        <dbReference type="Proteomes" id="UP001146793"/>
    </source>
</evidence>
<dbReference type="GO" id="GO:0005829">
    <property type="term" value="C:cytosol"/>
    <property type="evidence" value="ECO:0007669"/>
    <property type="project" value="TreeGrafter"/>
</dbReference>
<feature type="domain" description="BEACH-type PH" evidence="6">
    <location>
        <begin position="374"/>
        <end position="497"/>
    </location>
</feature>
<evidence type="ECO:0000259" key="6">
    <source>
        <dbReference type="PROSITE" id="PS51783"/>
    </source>
</evidence>
<dbReference type="PROSITE" id="PS51783">
    <property type="entry name" value="PH_BEACH"/>
    <property type="match status" value="1"/>
</dbReference>
<dbReference type="Pfam" id="PF02138">
    <property type="entry name" value="Beach"/>
    <property type="match status" value="1"/>
</dbReference>
<feature type="compositionally biased region" description="Low complexity" evidence="4">
    <location>
        <begin position="422"/>
        <end position="434"/>
    </location>
</feature>
<dbReference type="SUPFAM" id="SSF50978">
    <property type="entry name" value="WD40 repeat-like"/>
    <property type="match status" value="1"/>
</dbReference>
<feature type="compositionally biased region" description="Basic and acidic residues" evidence="4">
    <location>
        <begin position="925"/>
        <end position="970"/>
    </location>
</feature>
<feature type="region of interest" description="Disordered" evidence="4">
    <location>
        <begin position="416"/>
        <end position="443"/>
    </location>
</feature>
<dbReference type="InterPro" id="IPR036372">
    <property type="entry name" value="BEACH_dom_sf"/>
</dbReference>
<reference evidence="7" key="1">
    <citation type="submission" date="2022-08" db="EMBL/GenBank/DDBJ databases">
        <title>Novel sulphate-reducing endosymbionts in the free-living metamonad Anaeramoeba.</title>
        <authorList>
            <person name="Jerlstrom-Hultqvist J."/>
            <person name="Cepicka I."/>
            <person name="Gallot-Lavallee L."/>
            <person name="Salas-Leiva D."/>
            <person name="Curtis B.A."/>
            <person name="Zahonova K."/>
            <person name="Pipaliya S."/>
            <person name="Dacks J."/>
            <person name="Roger A.J."/>
        </authorList>
    </citation>
    <scope>NUCLEOTIDE SEQUENCE</scope>
    <source>
        <strain evidence="7">Busselton2</strain>
    </source>
</reference>
<dbReference type="Pfam" id="PF14844">
    <property type="entry name" value="PH_BEACH"/>
    <property type="match status" value="1"/>
</dbReference>
<dbReference type="InterPro" id="IPR050865">
    <property type="entry name" value="BEACH_Domain"/>
</dbReference>
<protein>
    <submittedName>
        <fullName evidence="7">Beach domain-containing protein</fullName>
    </submittedName>
</protein>
<feature type="repeat" description="WD" evidence="3">
    <location>
        <begin position="1057"/>
        <end position="1087"/>
    </location>
</feature>
<dbReference type="InterPro" id="IPR023362">
    <property type="entry name" value="PH-BEACH_dom"/>
</dbReference>